<dbReference type="EMBL" id="CP017561">
    <property type="protein sequence ID" value="APA84984.1"/>
    <property type="molecule type" value="Genomic_DNA"/>
</dbReference>
<reference evidence="1" key="1">
    <citation type="submission" date="2016-09" db="EMBL/GenBank/DDBJ databases">
        <title>The Complete Genome of Burkholderia sprentiae wsm5005.</title>
        <authorList>
            <person name="De Meyer S."/>
            <person name="Wang P."/>
            <person name="Terpolilli J."/>
        </authorList>
    </citation>
    <scope>NUCLEOTIDE SEQUENCE [LARGE SCALE GENOMIC DNA]</scope>
    <source>
        <strain evidence="1">WSM5005</strain>
    </source>
</reference>
<sequence>MSPNALIFSGRVCGGRSAWAARFEFSKSDVNAQGDAFPRRAAARRELSARCLQTSWDAVAALATVQLQLARDVSRHSPP</sequence>
<evidence type="ECO:0000313" key="1">
    <source>
        <dbReference type="EMBL" id="APA84984.1"/>
    </source>
</evidence>
<name>A0A1I9YFA1_9BURK</name>
<dbReference type="AlphaFoldDB" id="A0A1I9YFA1"/>
<organism evidence="1">
    <name type="scientific">Paraburkholderia sprentiae WSM5005</name>
    <dbReference type="NCBI Taxonomy" id="754502"/>
    <lineage>
        <taxon>Bacteria</taxon>
        <taxon>Pseudomonadati</taxon>
        <taxon>Pseudomonadota</taxon>
        <taxon>Betaproteobacteria</taxon>
        <taxon>Burkholderiales</taxon>
        <taxon>Burkholderiaceae</taxon>
        <taxon>Paraburkholderia</taxon>
    </lineage>
</organism>
<proteinExistence type="predicted"/>
<protein>
    <submittedName>
        <fullName evidence="1">Uncharacterized protein</fullName>
    </submittedName>
</protein>
<accession>A0A1I9YFA1</accession>
<gene>
    <name evidence="1" type="ORF">BJG93_06045</name>
</gene>